<accession>A0A6B9Z9X9</accession>
<protein>
    <submittedName>
        <fullName evidence="3">Alpha/beta hydrolase</fullName>
    </submittedName>
</protein>
<keyword evidence="4" id="KW-1185">Reference proteome</keyword>
<dbReference type="RefSeq" id="WP_162330529.1">
    <property type="nucleotide sequence ID" value="NZ_CP048113.1"/>
</dbReference>
<sequence>MKTRKTIFMLATGVTLICMSFSFISLRNFTGKVRHAVKEDKPTIVLVHGAFADGSSWSKVIPILQEKGYRTIAVQNPLTSLEDDVAFVQRALREVEGKIVLVAHSWGGVVITQAGNDNKVQSLVYVAAYAPDEGQSIQSLEKDAYEVRKHPRVPGLADPVITDGYIRLKEEAVVSHFAQDLPKQEARNIAASQGRFHLSTITAKVSNPAWKTKPSFFIVADNDHIISPLLEADMAQTIGATTYHLPTSHVAMLAKPEEVAKVILKAAGGQ</sequence>
<gene>
    <name evidence="3" type="ORF">GWR21_04170</name>
</gene>
<proteinExistence type="predicted"/>
<evidence type="ECO:0000256" key="1">
    <source>
        <dbReference type="SAM" id="Phobius"/>
    </source>
</evidence>
<dbReference type="PANTHER" id="PTHR37017:SF11">
    <property type="entry name" value="ESTERASE_LIPASE_THIOESTERASE DOMAIN-CONTAINING PROTEIN"/>
    <property type="match status" value="1"/>
</dbReference>
<dbReference type="InterPro" id="IPR029058">
    <property type="entry name" value="AB_hydrolase_fold"/>
</dbReference>
<dbReference type="InterPro" id="IPR000073">
    <property type="entry name" value="AB_hydrolase_1"/>
</dbReference>
<dbReference type="SUPFAM" id="SSF53474">
    <property type="entry name" value="alpha/beta-Hydrolases"/>
    <property type="match status" value="1"/>
</dbReference>
<dbReference type="KEGG" id="chih:GWR21_04170"/>
<dbReference type="GO" id="GO:0016787">
    <property type="term" value="F:hydrolase activity"/>
    <property type="evidence" value="ECO:0007669"/>
    <property type="project" value="UniProtKB-KW"/>
</dbReference>
<dbReference type="Pfam" id="PF12697">
    <property type="entry name" value="Abhydrolase_6"/>
    <property type="match status" value="1"/>
</dbReference>
<keyword evidence="1" id="KW-0472">Membrane</keyword>
<dbReference type="AlphaFoldDB" id="A0A6B9Z9X9"/>
<keyword evidence="1" id="KW-0812">Transmembrane</keyword>
<name>A0A6B9Z9X9_9BACT</name>
<evidence type="ECO:0000259" key="2">
    <source>
        <dbReference type="Pfam" id="PF12697"/>
    </source>
</evidence>
<feature type="domain" description="AB hydrolase-1" evidence="2">
    <location>
        <begin position="44"/>
        <end position="261"/>
    </location>
</feature>
<dbReference type="Proteomes" id="UP000476411">
    <property type="component" value="Chromosome"/>
</dbReference>
<organism evidence="3 4">
    <name type="scientific">Chitinophaga agri</name>
    <dbReference type="NCBI Taxonomy" id="2703787"/>
    <lineage>
        <taxon>Bacteria</taxon>
        <taxon>Pseudomonadati</taxon>
        <taxon>Bacteroidota</taxon>
        <taxon>Chitinophagia</taxon>
        <taxon>Chitinophagales</taxon>
        <taxon>Chitinophagaceae</taxon>
        <taxon>Chitinophaga</taxon>
    </lineage>
</organism>
<evidence type="ECO:0000313" key="3">
    <source>
        <dbReference type="EMBL" id="QHS58826.1"/>
    </source>
</evidence>
<dbReference type="InterPro" id="IPR052897">
    <property type="entry name" value="Sec-Metab_Biosynth_Hydrolase"/>
</dbReference>
<keyword evidence="1" id="KW-1133">Transmembrane helix</keyword>
<dbReference type="PANTHER" id="PTHR37017">
    <property type="entry name" value="AB HYDROLASE-1 DOMAIN-CONTAINING PROTEIN-RELATED"/>
    <property type="match status" value="1"/>
</dbReference>
<feature type="transmembrane region" description="Helical" evidence="1">
    <location>
        <begin position="7"/>
        <end position="26"/>
    </location>
</feature>
<evidence type="ECO:0000313" key="4">
    <source>
        <dbReference type="Proteomes" id="UP000476411"/>
    </source>
</evidence>
<dbReference type="Gene3D" id="3.40.50.1820">
    <property type="entry name" value="alpha/beta hydrolase"/>
    <property type="match status" value="1"/>
</dbReference>
<reference evidence="3 4" key="1">
    <citation type="submission" date="2020-01" db="EMBL/GenBank/DDBJ databases">
        <title>Complete genome sequence of Chitinophaga sp. H33E-04 isolated from quinoa roots.</title>
        <authorList>
            <person name="Weon H.-Y."/>
            <person name="Lee S.A."/>
        </authorList>
    </citation>
    <scope>NUCLEOTIDE SEQUENCE [LARGE SCALE GENOMIC DNA]</scope>
    <source>
        <strain evidence="3 4">H33E-04</strain>
    </source>
</reference>
<dbReference type="EMBL" id="CP048113">
    <property type="protein sequence ID" value="QHS58826.1"/>
    <property type="molecule type" value="Genomic_DNA"/>
</dbReference>
<keyword evidence="3" id="KW-0378">Hydrolase</keyword>